<comment type="subcellular location">
    <subcellularLocation>
        <location evidence="1">Membrane</location>
    </subcellularLocation>
</comment>
<dbReference type="KEGG" id="plue:EWM63_06540"/>
<name>A0A4P6KUB0_9BURK</name>
<evidence type="ECO:0000256" key="3">
    <source>
        <dbReference type="SAM" id="MobiDB-lite"/>
    </source>
</evidence>
<proteinExistence type="predicted"/>
<evidence type="ECO:0000313" key="5">
    <source>
        <dbReference type="EMBL" id="QBE62671.1"/>
    </source>
</evidence>
<accession>A0A4P6KUB0</accession>
<dbReference type="Pfam" id="PF05433">
    <property type="entry name" value="Rick_17kDa_Anti"/>
    <property type="match status" value="1"/>
</dbReference>
<evidence type="ECO:0000259" key="4">
    <source>
        <dbReference type="Pfam" id="PF05433"/>
    </source>
</evidence>
<evidence type="ECO:0000256" key="1">
    <source>
        <dbReference type="ARBA" id="ARBA00004370"/>
    </source>
</evidence>
<dbReference type="GO" id="GO:0019867">
    <property type="term" value="C:outer membrane"/>
    <property type="evidence" value="ECO:0007669"/>
    <property type="project" value="InterPro"/>
</dbReference>
<dbReference type="PANTHER" id="PTHR35603:SF2">
    <property type="entry name" value="OUTER MEMBRANE LIPOPROTEIN"/>
    <property type="match status" value="1"/>
</dbReference>
<feature type="compositionally biased region" description="Basic and acidic residues" evidence="3">
    <location>
        <begin position="158"/>
        <end position="167"/>
    </location>
</feature>
<dbReference type="AlphaFoldDB" id="A0A4P6KUB0"/>
<dbReference type="InterPro" id="IPR051407">
    <property type="entry name" value="Bact_OM_lipoprot/Surf_antigen"/>
</dbReference>
<dbReference type="InterPro" id="IPR008816">
    <property type="entry name" value="Gly_zipper_2TM_dom"/>
</dbReference>
<keyword evidence="2" id="KW-0472">Membrane</keyword>
<organism evidence="5 6">
    <name type="scientific">Pseudoduganella lutea</name>
    <dbReference type="NCBI Taxonomy" id="321985"/>
    <lineage>
        <taxon>Bacteria</taxon>
        <taxon>Pseudomonadati</taxon>
        <taxon>Pseudomonadota</taxon>
        <taxon>Betaproteobacteria</taxon>
        <taxon>Burkholderiales</taxon>
        <taxon>Oxalobacteraceae</taxon>
        <taxon>Telluria group</taxon>
        <taxon>Pseudoduganella</taxon>
    </lineage>
</organism>
<sequence>MGKAWQIYIRLQFARSCSGRISLYCGHLSLSGANMQSRILRTALTALALSSLMAGAHADPHHKKRICNDCGKVTGVRVVEKDGKGGAAGVIVGGVAGGLLGNQIGSGSGRDIATVAGAVGGAYAGKHIEGKMKKVKTWSVNVRYQNGRTASYSFANDPHMRKGDRVRKSGGSIVRS</sequence>
<dbReference type="EMBL" id="CP035913">
    <property type="protein sequence ID" value="QBE62671.1"/>
    <property type="molecule type" value="Genomic_DNA"/>
</dbReference>
<dbReference type="PANTHER" id="PTHR35603">
    <property type="match status" value="1"/>
</dbReference>
<gene>
    <name evidence="5" type="ORF">EWM63_06540</name>
</gene>
<feature type="domain" description="Glycine zipper 2TM" evidence="4">
    <location>
        <begin position="89"/>
        <end position="128"/>
    </location>
</feature>
<feature type="region of interest" description="Disordered" evidence="3">
    <location>
        <begin position="156"/>
        <end position="176"/>
    </location>
</feature>
<protein>
    <submittedName>
        <fullName evidence="5">Glycine zipper 2TM domain-containing protein</fullName>
    </submittedName>
</protein>
<keyword evidence="6" id="KW-1185">Reference proteome</keyword>
<evidence type="ECO:0000256" key="2">
    <source>
        <dbReference type="ARBA" id="ARBA00023136"/>
    </source>
</evidence>
<evidence type="ECO:0000313" key="6">
    <source>
        <dbReference type="Proteomes" id="UP000290637"/>
    </source>
</evidence>
<dbReference type="OrthoDB" id="8908469at2"/>
<dbReference type="Proteomes" id="UP000290637">
    <property type="component" value="Chromosome"/>
</dbReference>
<reference evidence="5 6" key="1">
    <citation type="submission" date="2019-02" db="EMBL/GenBank/DDBJ databases">
        <title>Draft Genome Sequences of Six Type Strains of the Genus Massilia.</title>
        <authorList>
            <person name="Miess H."/>
            <person name="Frediansyhah A."/>
            <person name="Gross H."/>
        </authorList>
    </citation>
    <scope>NUCLEOTIDE SEQUENCE [LARGE SCALE GENOMIC DNA]</scope>
    <source>
        <strain evidence="5 6">DSM 17473</strain>
    </source>
</reference>